<dbReference type="Proteomes" id="UP000789901">
    <property type="component" value="Unassembled WGS sequence"/>
</dbReference>
<reference evidence="1 2" key="1">
    <citation type="submission" date="2021-06" db="EMBL/GenBank/DDBJ databases">
        <authorList>
            <person name="Kallberg Y."/>
            <person name="Tangrot J."/>
            <person name="Rosling A."/>
        </authorList>
    </citation>
    <scope>NUCLEOTIDE SEQUENCE [LARGE SCALE GENOMIC DNA]</scope>
    <source>
        <strain evidence="1 2">120-4 pot B 10/14</strain>
    </source>
</reference>
<keyword evidence="2" id="KW-1185">Reference proteome</keyword>
<dbReference type="EMBL" id="CAJVQB010015074">
    <property type="protein sequence ID" value="CAG8772367.1"/>
    <property type="molecule type" value="Genomic_DNA"/>
</dbReference>
<protein>
    <submittedName>
        <fullName evidence="1">32609_t:CDS:1</fullName>
    </submittedName>
</protein>
<name>A0ABN7VHS5_GIGMA</name>
<accession>A0ABN7VHS5</accession>
<organism evidence="1 2">
    <name type="scientific">Gigaspora margarita</name>
    <dbReference type="NCBI Taxonomy" id="4874"/>
    <lineage>
        <taxon>Eukaryota</taxon>
        <taxon>Fungi</taxon>
        <taxon>Fungi incertae sedis</taxon>
        <taxon>Mucoromycota</taxon>
        <taxon>Glomeromycotina</taxon>
        <taxon>Glomeromycetes</taxon>
        <taxon>Diversisporales</taxon>
        <taxon>Gigasporaceae</taxon>
        <taxon>Gigaspora</taxon>
    </lineage>
</organism>
<comment type="caution">
    <text evidence="1">The sequence shown here is derived from an EMBL/GenBank/DDBJ whole genome shotgun (WGS) entry which is preliminary data.</text>
</comment>
<feature type="non-terminal residue" evidence="1">
    <location>
        <position position="1"/>
    </location>
</feature>
<evidence type="ECO:0000313" key="2">
    <source>
        <dbReference type="Proteomes" id="UP000789901"/>
    </source>
</evidence>
<proteinExistence type="predicted"/>
<sequence length="108" mass="12208">SKLFSKWSEVFASVKHKLLAIRRREGAEKVKRKGIIIDKEVSLKLEFYKIEPSIFKHFLSVGGTGETGIIVSVNSVFHPDICVLLRNCRQPQLAQSTGKLYPILVVEI</sequence>
<evidence type="ECO:0000313" key="1">
    <source>
        <dbReference type="EMBL" id="CAG8772367.1"/>
    </source>
</evidence>
<gene>
    <name evidence="1" type="ORF">GMARGA_LOCUS18672</name>
</gene>